<accession>A0A3M7T1S0</accession>
<protein>
    <submittedName>
        <fullName evidence="1">Uncharacterized protein</fullName>
    </submittedName>
</protein>
<comment type="caution">
    <text evidence="1">The sequence shown here is derived from an EMBL/GenBank/DDBJ whole genome shotgun (WGS) entry which is preliminary data.</text>
</comment>
<dbReference type="EMBL" id="REGN01000460">
    <property type="protein sequence ID" value="RNA41780.1"/>
    <property type="molecule type" value="Genomic_DNA"/>
</dbReference>
<gene>
    <name evidence="1" type="ORF">BpHYR1_052358</name>
</gene>
<name>A0A3M7T1S0_BRAPC</name>
<dbReference type="Proteomes" id="UP000276133">
    <property type="component" value="Unassembled WGS sequence"/>
</dbReference>
<keyword evidence="2" id="KW-1185">Reference proteome</keyword>
<evidence type="ECO:0000313" key="1">
    <source>
        <dbReference type="EMBL" id="RNA41780.1"/>
    </source>
</evidence>
<reference evidence="1 2" key="1">
    <citation type="journal article" date="2018" name="Sci. Rep.">
        <title>Genomic signatures of local adaptation to the degree of environmental predictability in rotifers.</title>
        <authorList>
            <person name="Franch-Gras L."/>
            <person name="Hahn C."/>
            <person name="Garcia-Roger E.M."/>
            <person name="Carmona M.J."/>
            <person name="Serra M."/>
            <person name="Gomez A."/>
        </authorList>
    </citation>
    <scope>NUCLEOTIDE SEQUENCE [LARGE SCALE GENOMIC DNA]</scope>
    <source>
        <strain evidence="1">HYR1</strain>
    </source>
</reference>
<dbReference type="AlphaFoldDB" id="A0A3M7T1S0"/>
<proteinExistence type="predicted"/>
<organism evidence="1 2">
    <name type="scientific">Brachionus plicatilis</name>
    <name type="common">Marine rotifer</name>
    <name type="synonym">Brachionus muelleri</name>
    <dbReference type="NCBI Taxonomy" id="10195"/>
    <lineage>
        <taxon>Eukaryota</taxon>
        <taxon>Metazoa</taxon>
        <taxon>Spiralia</taxon>
        <taxon>Gnathifera</taxon>
        <taxon>Rotifera</taxon>
        <taxon>Eurotatoria</taxon>
        <taxon>Monogononta</taxon>
        <taxon>Pseudotrocha</taxon>
        <taxon>Ploima</taxon>
        <taxon>Brachionidae</taxon>
        <taxon>Brachionus</taxon>
    </lineage>
</organism>
<sequence length="87" mass="10637">MFLNTFTLFTEEILKIIHPTFIRYHLKFALQYRFGINNLGDLLKSTAKKKKKEIRKNRFVNKKIKRISDRVSQDKLKWKYFPKVMRS</sequence>
<evidence type="ECO:0000313" key="2">
    <source>
        <dbReference type="Proteomes" id="UP000276133"/>
    </source>
</evidence>